<dbReference type="AlphaFoldDB" id="A0AAD8RKF3"/>
<dbReference type="Proteomes" id="UP001231189">
    <property type="component" value="Unassembled WGS sequence"/>
</dbReference>
<comment type="caution">
    <text evidence="1">The sequence shown here is derived from an EMBL/GenBank/DDBJ whole genome shotgun (WGS) entry which is preliminary data.</text>
</comment>
<reference evidence="1" key="1">
    <citation type="submission" date="2023-07" db="EMBL/GenBank/DDBJ databases">
        <title>A chromosome-level genome assembly of Lolium multiflorum.</title>
        <authorList>
            <person name="Chen Y."/>
            <person name="Copetti D."/>
            <person name="Kolliker R."/>
            <person name="Studer B."/>
        </authorList>
    </citation>
    <scope>NUCLEOTIDE SEQUENCE</scope>
    <source>
        <strain evidence="1">02402/16</strain>
        <tissue evidence="1">Leaf</tissue>
    </source>
</reference>
<evidence type="ECO:0000313" key="1">
    <source>
        <dbReference type="EMBL" id="KAK1626708.1"/>
    </source>
</evidence>
<keyword evidence="2" id="KW-1185">Reference proteome</keyword>
<name>A0AAD8RKF3_LOLMU</name>
<gene>
    <name evidence="1" type="ORF">QYE76_001023</name>
</gene>
<sequence>MKLCFVLGWMKTSLRRVMWFYEVTLHHKELVQTYALFFYGIVQDICLSHYRQLHTFKQKKKIPTVHHFATCILQEKIKQRFREVLHSMLCKIPALTYRTFGLKDILSAPN</sequence>
<accession>A0AAD8RKF3</accession>
<evidence type="ECO:0000313" key="2">
    <source>
        <dbReference type="Proteomes" id="UP001231189"/>
    </source>
</evidence>
<proteinExistence type="predicted"/>
<protein>
    <submittedName>
        <fullName evidence="1">Uncharacterized protein</fullName>
    </submittedName>
</protein>
<dbReference type="EMBL" id="JAUUTY010000005">
    <property type="protein sequence ID" value="KAK1626708.1"/>
    <property type="molecule type" value="Genomic_DNA"/>
</dbReference>
<organism evidence="1 2">
    <name type="scientific">Lolium multiflorum</name>
    <name type="common">Italian ryegrass</name>
    <name type="synonym">Lolium perenne subsp. multiflorum</name>
    <dbReference type="NCBI Taxonomy" id="4521"/>
    <lineage>
        <taxon>Eukaryota</taxon>
        <taxon>Viridiplantae</taxon>
        <taxon>Streptophyta</taxon>
        <taxon>Embryophyta</taxon>
        <taxon>Tracheophyta</taxon>
        <taxon>Spermatophyta</taxon>
        <taxon>Magnoliopsida</taxon>
        <taxon>Liliopsida</taxon>
        <taxon>Poales</taxon>
        <taxon>Poaceae</taxon>
        <taxon>BOP clade</taxon>
        <taxon>Pooideae</taxon>
        <taxon>Poodae</taxon>
        <taxon>Poeae</taxon>
        <taxon>Poeae Chloroplast Group 2 (Poeae type)</taxon>
        <taxon>Loliodinae</taxon>
        <taxon>Loliinae</taxon>
        <taxon>Lolium</taxon>
    </lineage>
</organism>